<evidence type="ECO:0000256" key="2">
    <source>
        <dbReference type="ARBA" id="ARBA00022485"/>
    </source>
</evidence>
<organism evidence="6 7">
    <name type="scientific">Candidatus Aphodenecus pullistercoris</name>
    <dbReference type="NCBI Taxonomy" id="2840669"/>
    <lineage>
        <taxon>Bacteria</taxon>
        <taxon>Pseudomonadati</taxon>
        <taxon>Spirochaetota</taxon>
        <taxon>Spirochaetia</taxon>
        <taxon>Spirochaetales</taxon>
        <taxon>Candidatus Aphodenecus</taxon>
    </lineage>
</organism>
<evidence type="ECO:0008006" key="8">
    <source>
        <dbReference type="Google" id="ProtNLM"/>
    </source>
</evidence>
<dbReference type="Gene3D" id="3.40.1010.20">
    <property type="entry name" value="4-hydroxy-3-methylbut-2-enyl diphosphate reductase, catalytic domain"/>
    <property type="match status" value="2"/>
</dbReference>
<comment type="cofactor">
    <cofactor evidence="1">
        <name>[4Fe-4S] cluster</name>
        <dbReference type="ChEBI" id="CHEBI:49883"/>
    </cofactor>
</comment>
<evidence type="ECO:0000313" key="7">
    <source>
        <dbReference type="Proteomes" id="UP000823633"/>
    </source>
</evidence>
<name>A0A9D9HAG8_9SPIR</name>
<dbReference type="GO" id="GO:0046872">
    <property type="term" value="F:metal ion binding"/>
    <property type="evidence" value="ECO:0007669"/>
    <property type="project" value="UniProtKB-KW"/>
</dbReference>
<dbReference type="Gene3D" id="3.40.50.11270">
    <property type="match status" value="1"/>
</dbReference>
<reference evidence="6" key="2">
    <citation type="journal article" date="2021" name="PeerJ">
        <title>Extensive microbial diversity within the chicken gut microbiome revealed by metagenomics and culture.</title>
        <authorList>
            <person name="Gilroy R."/>
            <person name="Ravi A."/>
            <person name="Getino M."/>
            <person name="Pursley I."/>
            <person name="Horton D.L."/>
            <person name="Alikhan N.F."/>
            <person name="Baker D."/>
            <person name="Gharbi K."/>
            <person name="Hall N."/>
            <person name="Watson M."/>
            <person name="Adriaenssens E.M."/>
            <person name="Foster-Nyarko E."/>
            <person name="Jarju S."/>
            <person name="Secka A."/>
            <person name="Antonio M."/>
            <person name="Oren A."/>
            <person name="Chaudhuri R.R."/>
            <person name="La Ragione R."/>
            <person name="Hildebrand F."/>
            <person name="Pallen M.J."/>
        </authorList>
    </citation>
    <scope>NUCLEOTIDE SEQUENCE</scope>
    <source>
        <strain evidence="6">11167</strain>
    </source>
</reference>
<dbReference type="PANTHER" id="PTHR30426">
    <property type="entry name" value="4-HYDROXY-3-METHYLBUT-2-ENYL DIPHOSPHATE REDUCTASE"/>
    <property type="match status" value="1"/>
</dbReference>
<keyword evidence="2" id="KW-0004">4Fe-4S</keyword>
<accession>A0A9D9HAG8</accession>
<dbReference type="EMBL" id="JADIMU010000009">
    <property type="protein sequence ID" value="MBO8442337.1"/>
    <property type="molecule type" value="Genomic_DNA"/>
</dbReference>
<sequence>MFNIHLASTYGFCRGVQCATELADQLVASSRRPIYSIGKLVHNDAVVRRYEERGLQVIGSPEGVEPGLALVRAHGIPLDEWQAYEKAGFTLVDGTCRLVKLNHMRCAKAQLPVLFFGLRKHAETLSTVSRAAGWIRVVEDLGDLDDLDPTWTYDIIMQTTFSTLKADRLLAELDGRGIAYEIISHVCPASSRRRRAVLELCDMCQSVIVLGERQSANTSELYRLAKDRGVAAWLIGSPAELEDAMISCCDVGVTAGASVDPASVDLLIDVLGQKGGTLIRRL</sequence>
<keyword evidence="3" id="KW-0479">Metal-binding</keyword>
<evidence type="ECO:0000256" key="3">
    <source>
        <dbReference type="ARBA" id="ARBA00022723"/>
    </source>
</evidence>
<dbReference type="GO" id="GO:0051745">
    <property type="term" value="F:4-hydroxy-3-methylbut-2-enyl diphosphate reductase activity"/>
    <property type="evidence" value="ECO:0007669"/>
    <property type="project" value="InterPro"/>
</dbReference>
<dbReference type="InterPro" id="IPR003451">
    <property type="entry name" value="LytB/IspH"/>
</dbReference>
<dbReference type="AlphaFoldDB" id="A0A9D9HAG8"/>
<dbReference type="Proteomes" id="UP000823633">
    <property type="component" value="Unassembled WGS sequence"/>
</dbReference>
<evidence type="ECO:0000256" key="1">
    <source>
        <dbReference type="ARBA" id="ARBA00001966"/>
    </source>
</evidence>
<evidence type="ECO:0000256" key="5">
    <source>
        <dbReference type="ARBA" id="ARBA00023014"/>
    </source>
</evidence>
<evidence type="ECO:0000256" key="4">
    <source>
        <dbReference type="ARBA" id="ARBA00023004"/>
    </source>
</evidence>
<dbReference type="GO" id="GO:0050992">
    <property type="term" value="P:dimethylallyl diphosphate biosynthetic process"/>
    <property type="evidence" value="ECO:0007669"/>
    <property type="project" value="InterPro"/>
</dbReference>
<gene>
    <name evidence="6" type="ORF">IAC42_01050</name>
</gene>
<dbReference type="GO" id="GO:0051539">
    <property type="term" value="F:4 iron, 4 sulfur cluster binding"/>
    <property type="evidence" value="ECO:0007669"/>
    <property type="project" value="UniProtKB-KW"/>
</dbReference>
<comment type="caution">
    <text evidence="6">The sequence shown here is derived from an EMBL/GenBank/DDBJ whole genome shotgun (WGS) entry which is preliminary data.</text>
</comment>
<protein>
    <recommendedName>
        <fullName evidence="8">4-hydroxy-3-methylbut-2-enyl diphosphate reductase</fullName>
    </recommendedName>
</protein>
<keyword evidence="5" id="KW-0411">Iron-sulfur</keyword>
<reference evidence="6" key="1">
    <citation type="submission" date="2020-10" db="EMBL/GenBank/DDBJ databases">
        <authorList>
            <person name="Gilroy R."/>
        </authorList>
    </citation>
    <scope>NUCLEOTIDE SEQUENCE</scope>
    <source>
        <strain evidence="6">11167</strain>
    </source>
</reference>
<dbReference type="GO" id="GO:0019288">
    <property type="term" value="P:isopentenyl diphosphate biosynthetic process, methylerythritol 4-phosphate pathway"/>
    <property type="evidence" value="ECO:0007669"/>
    <property type="project" value="InterPro"/>
</dbReference>
<dbReference type="Pfam" id="PF02401">
    <property type="entry name" value="LYTB"/>
    <property type="match status" value="1"/>
</dbReference>
<keyword evidence="4" id="KW-0408">Iron</keyword>
<evidence type="ECO:0000313" key="6">
    <source>
        <dbReference type="EMBL" id="MBO8442337.1"/>
    </source>
</evidence>
<dbReference type="PANTHER" id="PTHR30426:SF0">
    <property type="entry name" value="4-HYDROXY-3-METHYLBUT-2-ENYL DIPHOSPHATE REDUCTASE"/>
    <property type="match status" value="1"/>
</dbReference>
<proteinExistence type="predicted"/>